<protein>
    <recommendedName>
        <fullName evidence="5">DUF3014 domain-containing protein</fullName>
    </recommendedName>
</protein>
<evidence type="ECO:0000256" key="1">
    <source>
        <dbReference type="SAM" id="MobiDB-lite"/>
    </source>
</evidence>
<gene>
    <name evidence="3" type="ORF">C0039_05935</name>
</gene>
<proteinExistence type="predicted"/>
<reference evidence="3 4" key="1">
    <citation type="submission" date="2018-01" db="EMBL/GenBank/DDBJ databases">
        <title>The draft genome sequence of Halioglobus lutimaris HF004.</title>
        <authorList>
            <person name="Du Z.-J."/>
            <person name="Shi M.-J."/>
        </authorList>
    </citation>
    <scope>NUCLEOTIDE SEQUENCE [LARGE SCALE GENOMIC DNA]</scope>
    <source>
        <strain evidence="3 4">HF004</strain>
    </source>
</reference>
<evidence type="ECO:0000256" key="2">
    <source>
        <dbReference type="SAM" id="Phobius"/>
    </source>
</evidence>
<evidence type="ECO:0008006" key="5">
    <source>
        <dbReference type="Google" id="ProtNLM"/>
    </source>
</evidence>
<dbReference type="EMBL" id="PKUS01000004">
    <property type="protein sequence ID" value="PLW69805.1"/>
    <property type="molecule type" value="Genomic_DNA"/>
</dbReference>
<dbReference type="AlphaFoldDB" id="A0A2N5X5P8"/>
<comment type="caution">
    <text evidence="3">The sequence shown here is derived from an EMBL/GenBank/DDBJ whole genome shotgun (WGS) entry which is preliminary data.</text>
</comment>
<dbReference type="InterPro" id="IPR021382">
    <property type="entry name" value="DUF3014"/>
</dbReference>
<dbReference type="RefSeq" id="WP_101517556.1">
    <property type="nucleotide sequence ID" value="NZ_PKUS01000004.1"/>
</dbReference>
<keyword evidence="2" id="KW-0812">Transmembrane</keyword>
<feature type="transmembrane region" description="Helical" evidence="2">
    <location>
        <begin position="21"/>
        <end position="39"/>
    </location>
</feature>
<keyword evidence="2" id="KW-0472">Membrane</keyword>
<name>A0A2N5X5P8_9GAMM</name>
<organism evidence="3 4">
    <name type="scientific">Pseudohalioglobus lutimaris</name>
    <dbReference type="NCBI Taxonomy" id="1737061"/>
    <lineage>
        <taxon>Bacteria</taxon>
        <taxon>Pseudomonadati</taxon>
        <taxon>Pseudomonadota</taxon>
        <taxon>Gammaproteobacteria</taxon>
        <taxon>Cellvibrionales</taxon>
        <taxon>Halieaceae</taxon>
        <taxon>Pseudohalioglobus</taxon>
    </lineage>
</organism>
<evidence type="ECO:0000313" key="4">
    <source>
        <dbReference type="Proteomes" id="UP000235005"/>
    </source>
</evidence>
<dbReference type="Proteomes" id="UP000235005">
    <property type="component" value="Unassembled WGS sequence"/>
</dbReference>
<feature type="compositionally biased region" description="Pro residues" evidence="1">
    <location>
        <begin position="63"/>
        <end position="73"/>
    </location>
</feature>
<feature type="region of interest" description="Disordered" evidence="1">
    <location>
        <begin position="45"/>
        <end position="98"/>
    </location>
</feature>
<evidence type="ECO:0000313" key="3">
    <source>
        <dbReference type="EMBL" id="PLW69805.1"/>
    </source>
</evidence>
<sequence length="291" mass="30952">MKAESDDRYNEEPLTRRSYRLPVALGALLLIVGIVWFFSSDEAGTPAQTPTADMAATAGKPGKPQPPRPPAPDIPRVKPAPEVSSVAADEPVTAPQPALTLEESDVAVRQTLSAPLQDTVLAAALSEDSLLERSAAFLDAAGNGAVLREVLPFPAPSGEFSVTQVDGQTVIDPKSYARYDAYAKAVAAVDTATLANAFHRFRPLAEQAYANLGYPAEEFDNALIRALDEVIAVPVLQAPAALVAGIETYAYQDPALEELSPMARQILRMGPDNQAIIQQKARALRTALLGQ</sequence>
<dbReference type="Pfam" id="PF11219">
    <property type="entry name" value="DUF3014"/>
    <property type="match status" value="1"/>
</dbReference>
<dbReference type="OrthoDB" id="5502479at2"/>
<accession>A0A2N5X5P8</accession>
<keyword evidence="4" id="KW-1185">Reference proteome</keyword>
<keyword evidence="2" id="KW-1133">Transmembrane helix</keyword>